<name>A0A6G8QBE0_9ACTN</name>
<evidence type="ECO:0008006" key="3">
    <source>
        <dbReference type="Google" id="ProtNLM"/>
    </source>
</evidence>
<evidence type="ECO:0000313" key="1">
    <source>
        <dbReference type="EMBL" id="QIN83742.1"/>
    </source>
</evidence>
<evidence type="ECO:0000313" key="2">
    <source>
        <dbReference type="Proteomes" id="UP000501452"/>
    </source>
</evidence>
<dbReference type="EMBL" id="CP045119">
    <property type="protein sequence ID" value="QIN83742.1"/>
    <property type="molecule type" value="Genomic_DNA"/>
</dbReference>
<dbReference type="AlphaFoldDB" id="A0A6G8QBE0"/>
<proteinExistence type="predicted"/>
<organism evidence="1 2">
    <name type="scientific">Rubrobacter tropicus</name>
    <dbReference type="NCBI Taxonomy" id="2653851"/>
    <lineage>
        <taxon>Bacteria</taxon>
        <taxon>Bacillati</taxon>
        <taxon>Actinomycetota</taxon>
        <taxon>Rubrobacteria</taxon>
        <taxon>Rubrobacterales</taxon>
        <taxon>Rubrobacteraceae</taxon>
        <taxon>Rubrobacter</taxon>
    </lineage>
</organism>
<reference evidence="1 2" key="1">
    <citation type="submission" date="2019-10" db="EMBL/GenBank/DDBJ databases">
        <title>Rubrobacter sp nov SCSIO 52090 isolated from a deep-sea sediment in the South China Sea.</title>
        <authorList>
            <person name="Chen R.W."/>
        </authorList>
    </citation>
    <scope>NUCLEOTIDE SEQUENCE [LARGE SCALE GENOMIC DNA]</scope>
    <source>
        <strain evidence="1 2">SCSIO 52909</strain>
    </source>
</reference>
<dbReference type="KEGG" id="rub:GBA63_14695"/>
<sequence length="113" mass="13108">MDEQVRQERDAAVARELLRLVRESGDREVMNAKEAADFLRLAPSSFGSLAPSLPRVKLRERGGYRYPRSDLLAWLEERRDGPWTVEREIQRAYEDSKAVTGKRGPRKKVKRLI</sequence>
<accession>A0A6G8QBE0</accession>
<gene>
    <name evidence="1" type="ORF">GBA63_14695</name>
</gene>
<protein>
    <recommendedName>
        <fullName evidence="3">Helix-turn-helix domain-containing protein</fullName>
    </recommendedName>
</protein>
<keyword evidence="2" id="KW-1185">Reference proteome</keyword>
<dbReference type="RefSeq" id="WP_166177298.1">
    <property type="nucleotide sequence ID" value="NZ_CP045119.1"/>
</dbReference>
<dbReference type="Proteomes" id="UP000501452">
    <property type="component" value="Chromosome"/>
</dbReference>